<proteinExistence type="predicted"/>
<feature type="region of interest" description="Disordered" evidence="1">
    <location>
        <begin position="176"/>
        <end position="197"/>
    </location>
</feature>
<name>A0A7W5E5D5_9BACT</name>
<evidence type="ECO:0000313" key="3">
    <source>
        <dbReference type="EMBL" id="MBB3210511.1"/>
    </source>
</evidence>
<evidence type="ECO:0000256" key="2">
    <source>
        <dbReference type="SAM" id="Phobius"/>
    </source>
</evidence>
<accession>A0A7W5E5D5</accession>
<dbReference type="RefSeq" id="WP_184309879.1">
    <property type="nucleotide sequence ID" value="NZ_JACHXU010000040.1"/>
</dbReference>
<keyword evidence="2" id="KW-0812">Transmembrane</keyword>
<dbReference type="Proteomes" id="UP000536179">
    <property type="component" value="Unassembled WGS sequence"/>
</dbReference>
<feature type="region of interest" description="Disordered" evidence="1">
    <location>
        <begin position="91"/>
        <end position="119"/>
    </location>
</feature>
<gene>
    <name evidence="3" type="ORF">FHS27_006358</name>
</gene>
<dbReference type="EMBL" id="JACHXU010000040">
    <property type="protein sequence ID" value="MBB3210511.1"/>
    <property type="molecule type" value="Genomic_DNA"/>
</dbReference>
<sequence length="1420" mass="156005">MSIAIQCSNGHRLVARDEIAGKRVKCPKCGEIIAVPIPIVEEVLDLSLDDLVEDSPTADNPFESLPEFSADATFPTAHNMAAFPAPGAAVQPSPGHLAALPTGHRSPQPANAGNPAKVESDENWLTSPILATGIASAASLILGLLVLGMLLMGRGDHSNQLAQAISAPNAFVSDDVTEAQERQTQESLAPTPTEFEPVPLPVSMPEEQQHMDVANAQPPAQDVVEAKAPSEIDMVETLHSIKFGTNANSVPIVAFDQRTGDVALVDEKQQMAIYRKGFFEGDETAISRLESKFDDGAKYLVFKPWKDRTLLLASDGQEVWIYDAQTGKLFDKPNQIANPILVSRPGLYSSESPRDERFFTAASEVLLRPYTEERPITDASTGMTMGVSPSGRMIFGQSPAFAFPATLGNSQNYLGHARKVSHLPMDPTDQYWFMRDKFMKWDGEAAVRSNASRDVRLSGNLLAYVPDSPWTIFSTEEGLSLVHRVSHETRKAMPIPSKGLNANWNRAQHQTLGYVDAKNNRFLLVTADTLASIPLNKLNIPAETLLGVQVGMPPVVQPGATVEATVHAAPGVEVSLQDAPDGAVLNGNQLSWTPSYDQIGPQNFVFRCKAGADLSDQKVAVVVSQLGVDLPFSVSRSFLSEDGSQALAVSAHPVDDQHRFAIIDTNSLEFRINPEPIAGTVRHGCFDRSEIYLLMDTYELHVFDATTLQQKSRHYYGLHNQHLRGRRTPAFVYDDLRLLDDKLVIRNEATLTYFDRNDLSVTETVEPIDDPGHPAWTHTAEGDIRFGPALYGEDGQFHRLLQFPNLIDVRGRRVHDSPLQFDSFVSGKTVFGGTTISLNRTAKGISLGKGSPTLIHGNGGGDSVLSAAGECISIRKGGALVLVHPYQSGLLPKPGAPEQLPLEKNSLKIVGKGLPMVVSGQRETKFEFEISGGTAPYHIKSEIKDIHRQTAFQLDERTGIGMLDGAALTQAITQHGHTNARRVQGMLSIPEVHGRDLADAIKSYRELASKTCSRYSKVTFKEFPVSVSLNISISDSQGKRILFQHMFALEVPVKSMLASIGDTSRLQIRDQAEDSGVPIDPRAASGRPTPIVADFASLNAVEISPSTGDLRKDYFEHLRRFQLDDGLGELSLKHRALVHRLPKSGRSLHQRTPIELGLANRESVTGTVTNVTRSRIAIQTEEGGQDYFPYQFDPDSLRQLYQISAKTRNAGQRTRDQAEIAAKIKEFRWRNGFLLPNSLDGPDGTPLLSWRVLLLPSIGYTELFSLFRLNEPWDSEHNRQLIPCMPVEYGTDPDAAVQGLTPLEILSGEQTLFPPGRLIRNSSIGHNQFRSHVIGIIKQPELASEWTKPSDIRLTEDKLPYEMIQPDDERSSGLASLFTYDLGVRKMGPIPGQKTDTRRRSTLKPEPKPVFITDVIRQGF</sequence>
<organism evidence="3 4">
    <name type="scientific">Aporhodopirellula rubra</name>
    <dbReference type="NCBI Taxonomy" id="980271"/>
    <lineage>
        <taxon>Bacteria</taxon>
        <taxon>Pseudomonadati</taxon>
        <taxon>Planctomycetota</taxon>
        <taxon>Planctomycetia</taxon>
        <taxon>Pirellulales</taxon>
        <taxon>Pirellulaceae</taxon>
        <taxon>Aporhodopirellula</taxon>
    </lineage>
</organism>
<keyword evidence="4" id="KW-1185">Reference proteome</keyword>
<reference evidence="3 4" key="1">
    <citation type="submission" date="2020-08" db="EMBL/GenBank/DDBJ databases">
        <title>Genomic Encyclopedia of Type Strains, Phase III (KMG-III): the genomes of soil and plant-associated and newly described type strains.</title>
        <authorList>
            <person name="Whitman W."/>
        </authorList>
    </citation>
    <scope>NUCLEOTIDE SEQUENCE [LARGE SCALE GENOMIC DNA]</scope>
    <source>
        <strain evidence="3 4">CECT 8075</strain>
    </source>
</reference>
<protein>
    <submittedName>
        <fullName evidence="3">Uncharacterized protein</fullName>
    </submittedName>
</protein>
<comment type="caution">
    <text evidence="3">The sequence shown here is derived from an EMBL/GenBank/DDBJ whole genome shotgun (WGS) entry which is preliminary data.</text>
</comment>
<evidence type="ECO:0000313" key="4">
    <source>
        <dbReference type="Proteomes" id="UP000536179"/>
    </source>
</evidence>
<evidence type="ECO:0000256" key="1">
    <source>
        <dbReference type="SAM" id="MobiDB-lite"/>
    </source>
</evidence>
<keyword evidence="2" id="KW-0472">Membrane</keyword>
<keyword evidence="2" id="KW-1133">Transmembrane helix</keyword>
<feature type="transmembrane region" description="Helical" evidence="2">
    <location>
        <begin position="129"/>
        <end position="152"/>
    </location>
</feature>